<evidence type="ECO:0000256" key="1">
    <source>
        <dbReference type="SAM" id="MobiDB-lite"/>
    </source>
</evidence>
<keyword evidence="3" id="KW-1185">Reference proteome</keyword>
<dbReference type="EMBL" id="SOYY01000006">
    <property type="protein sequence ID" value="KAA0719996.1"/>
    <property type="molecule type" value="Genomic_DNA"/>
</dbReference>
<proteinExistence type="predicted"/>
<protein>
    <submittedName>
        <fullName evidence="2">Uncharacterized protein</fullName>
    </submittedName>
</protein>
<name>A0A5A9PGE0_9TELE</name>
<gene>
    <name evidence="2" type="ORF">E1301_Tti008377</name>
</gene>
<comment type="caution">
    <text evidence="2">The sequence shown here is derived from an EMBL/GenBank/DDBJ whole genome shotgun (WGS) entry which is preliminary data.</text>
</comment>
<dbReference type="Proteomes" id="UP000324632">
    <property type="component" value="Chromosome 6"/>
</dbReference>
<reference evidence="2 3" key="1">
    <citation type="journal article" date="2019" name="Mol. Ecol. Resour.">
        <title>Chromosome-level genome assembly of Triplophysa tibetana, a fish adapted to the harsh high-altitude environment of the Tibetan Plateau.</title>
        <authorList>
            <person name="Yang X."/>
            <person name="Liu H."/>
            <person name="Ma Z."/>
            <person name="Zou Y."/>
            <person name="Zou M."/>
            <person name="Mao Y."/>
            <person name="Li X."/>
            <person name="Wang H."/>
            <person name="Chen T."/>
            <person name="Wang W."/>
            <person name="Yang R."/>
        </authorList>
    </citation>
    <scope>NUCLEOTIDE SEQUENCE [LARGE SCALE GENOMIC DNA]</scope>
    <source>
        <strain evidence="2">TTIB1903HZAU</strain>
        <tissue evidence="2">Muscle</tissue>
    </source>
</reference>
<sequence>MKDDDVSTSLDSPEEDNRSRQREAGPSGSRGSTSFSRPVHAKMILILYGEERKSNRTALCLAQASPYATTLPWDNWHPPPPPSGHKTPHQVPPVDHFGERKEGQEMRSAVTSRIDIRAGLLLRCILSPALSQPRQISFISEPDQGCVLLIHAGNC</sequence>
<organism evidence="2 3">
    <name type="scientific">Triplophysa tibetana</name>
    <dbReference type="NCBI Taxonomy" id="1572043"/>
    <lineage>
        <taxon>Eukaryota</taxon>
        <taxon>Metazoa</taxon>
        <taxon>Chordata</taxon>
        <taxon>Craniata</taxon>
        <taxon>Vertebrata</taxon>
        <taxon>Euteleostomi</taxon>
        <taxon>Actinopterygii</taxon>
        <taxon>Neopterygii</taxon>
        <taxon>Teleostei</taxon>
        <taxon>Ostariophysi</taxon>
        <taxon>Cypriniformes</taxon>
        <taxon>Nemacheilidae</taxon>
        <taxon>Triplophysa</taxon>
    </lineage>
</organism>
<evidence type="ECO:0000313" key="3">
    <source>
        <dbReference type="Proteomes" id="UP000324632"/>
    </source>
</evidence>
<accession>A0A5A9PGE0</accession>
<evidence type="ECO:0000313" key="2">
    <source>
        <dbReference type="EMBL" id="KAA0719996.1"/>
    </source>
</evidence>
<feature type="region of interest" description="Disordered" evidence="1">
    <location>
        <begin position="72"/>
        <end position="94"/>
    </location>
</feature>
<dbReference type="AlphaFoldDB" id="A0A5A9PGE0"/>
<feature type="region of interest" description="Disordered" evidence="1">
    <location>
        <begin position="1"/>
        <end position="36"/>
    </location>
</feature>